<dbReference type="InterPro" id="IPR014036">
    <property type="entry name" value="DeoR-like_C"/>
</dbReference>
<keyword evidence="2" id="KW-0678">Repressor</keyword>
<evidence type="ECO:0000256" key="6">
    <source>
        <dbReference type="ARBA" id="ARBA00024937"/>
    </source>
</evidence>
<evidence type="ECO:0000256" key="4">
    <source>
        <dbReference type="ARBA" id="ARBA00023125"/>
    </source>
</evidence>
<dbReference type="SMART" id="SM00420">
    <property type="entry name" value="HTH_DEOR"/>
    <property type="match status" value="1"/>
</dbReference>
<dbReference type="PROSITE" id="PS51000">
    <property type="entry name" value="HTH_DEOR_2"/>
    <property type="match status" value="1"/>
</dbReference>
<dbReference type="InterPro" id="IPR001034">
    <property type="entry name" value="DeoR_HTH"/>
</dbReference>
<evidence type="ECO:0000256" key="1">
    <source>
        <dbReference type="ARBA" id="ARBA00021390"/>
    </source>
</evidence>
<dbReference type="Proteomes" id="UP000050872">
    <property type="component" value="Unassembled WGS sequence"/>
</dbReference>
<dbReference type="STRING" id="1423770.FD29_GL001546"/>
<dbReference type="PANTHER" id="PTHR30363">
    <property type="entry name" value="HTH-TYPE TRANSCRIPTIONAL REGULATOR SRLR-RELATED"/>
    <property type="match status" value="1"/>
</dbReference>
<dbReference type="InterPro" id="IPR018356">
    <property type="entry name" value="Tscrpt_reg_HTH_DeoR_CS"/>
</dbReference>
<proteinExistence type="predicted"/>
<gene>
    <name evidence="8" type="ORF">FD29_GL001546</name>
</gene>
<evidence type="ECO:0000256" key="5">
    <source>
        <dbReference type="ARBA" id="ARBA00023163"/>
    </source>
</evidence>
<dbReference type="OrthoDB" id="9797223at2"/>
<dbReference type="SMART" id="SM01134">
    <property type="entry name" value="DeoRC"/>
    <property type="match status" value="1"/>
</dbReference>
<keyword evidence="4" id="KW-0238">DNA-binding</keyword>
<dbReference type="PROSITE" id="PS00894">
    <property type="entry name" value="HTH_DEOR_1"/>
    <property type="match status" value="1"/>
</dbReference>
<dbReference type="PRINTS" id="PR00037">
    <property type="entry name" value="HTHLACR"/>
</dbReference>
<evidence type="ECO:0000313" key="8">
    <source>
        <dbReference type="EMBL" id="KRL42892.1"/>
    </source>
</evidence>
<dbReference type="Pfam" id="PF00455">
    <property type="entry name" value="DeoRC"/>
    <property type="match status" value="1"/>
</dbReference>
<dbReference type="RefSeq" id="WP_057888840.1">
    <property type="nucleotide sequence ID" value="NZ_AZEZ01000099.1"/>
</dbReference>
<dbReference type="EMBL" id="AZEZ01000099">
    <property type="protein sequence ID" value="KRL42892.1"/>
    <property type="molecule type" value="Genomic_DNA"/>
</dbReference>
<dbReference type="AlphaFoldDB" id="A0A0R1QEC4"/>
<name>A0A0R1QEC4_9LACO</name>
<evidence type="ECO:0000256" key="3">
    <source>
        <dbReference type="ARBA" id="ARBA00023015"/>
    </source>
</evidence>
<dbReference type="PANTHER" id="PTHR30363:SF4">
    <property type="entry name" value="GLYCEROL-3-PHOSPHATE REGULON REPRESSOR"/>
    <property type="match status" value="1"/>
</dbReference>
<dbReference type="SUPFAM" id="SSF46785">
    <property type="entry name" value="Winged helix' DNA-binding domain"/>
    <property type="match status" value="1"/>
</dbReference>
<dbReference type="SUPFAM" id="SSF100950">
    <property type="entry name" value="NagB/RpiA/CoA transferase-like"/>
    <property type="match status" value="1"/>
</dbReference>
<keyword evidence="5" id="KW-0804">Transcription</keyword>
<comment type="caution">
    <text evidence="8">The sequence shown here is derived from an EMBL/GenBank/DDBJ whole genome shotgun (WGS) entry which is preliminary data.</text>
</comment>
<evidence type="ECO:0000256" key="2">
    <source>
        <dbReference type="ARBA" id="ARBA00022491"/>
    </source>
</evidence>
<dbReference type="GO" id="GO:0003677">
    <property type="term" value="F:DNA binding"/>
    <property type="evidence" value="ECO:0007669"/>
    <property type="project" value="UniProtKB-KW"/>
</dbReference>
<dbReference type="InterPro" id="IPR050313">
    <property type="entry name" value="Carb_Metab_HTH_regulators"/>
</dbReference>
<evidence type="ECO:0000259" key="7">
    <source>
        <dbReference type="PROSITE" id="PS51000"/>
    </source>
</evidence>
<dbReference type="Gene3D" id="1.10.10.10">
    <property type="entry name" value="Winged helix-like DNA-binding domain superfamily/Winged helix DNA-binding domain"/>
    <property type="match status" value="1"/>
</dbReference>
<protein>
    <recommendedName>
        <fullName evidence="1">Lactose phosphotransferase system repressor</fullName>
    </recommendedName>
</protein>
<accession>A0A0R1QEC4</accession>
<dbReference type="Gene3D" id="3.40.50.1360">
    <property type="match status" value="1"/>
</dbReference>
<dbReference type="PATRIC" id="fig|1423770.3.peg.1583"/>
<evidence type="ECO:0000313" key="9">
    <source>
        <dbReference type="Proteomes" id="UP000050872"/>
    </source>
</evidence>
<feature type="domain" description="HTH deoR-type" evidence="7">
    <location>
        <begin position="1"/>
        <end position="56"/>
    </location>
</feature>
<dbReference type="InterPro" id="IPR036390">
    <property type="entry name" value="WH_DNA-bd_sf"/>
</dbReference>
<comment type="function">
    <text evidence="6">Repressor of the lactose catabolism operon. Galactose-6-phosphate is the inducer.</text>
</comment>
<sequence length="254" mass="28679">MNQRNEQLLNIVNQHKKIEVNELADLLQVSKVTIRKDLTQLESRGLLQRQHGYAIINNPNDLKFRLAQNYDTKKRIAHAAAQLVEDNETIMIESGSTCALLAEELAQSKKHVTIITISFFIANYVRDYPNITVNVLGGEYQSDAQVTVGPITKSMLTNFHAHKLFIGVDGFDGQYGFYGNDIMRADTGKSMADNADQAYVLTDSSKFKAKSTVRQLSFQQVYEVITDNQLESSISKRLKDNHIKVQLVQAEQIK</sequence>
<dbReference type="InterPro" id="IPR036388">
    <property type="entry name" value="WH-like_DNA-bd_sf"/>
</dbReference>
<dbReference type="InterPro" id="IPR037171">
    <property type="entry name" value="NagB/RpiA_transferase-like"/>
</dbReference>
<dbReference type="Pfam" id="PF08220">
    <property type="entry name" value="HTH_DeoR"/>
    <property type="match status" value="1"/>
</dbReference>
<organism evidence="8 9">
    <name type="scientific">Companilactobacillus mindensis DSM 14500</name>
    <dbReference type="NCBI Taxonomy" id="1423770"/>
    <lineage>
        <taxon>Bacteria</taxon>
        <taxon>Bacillati</taxon>
        <taxon>Bacillota</taxon>
        <taxon>Bacilli</taxon>
        <taxon>Lactobacillales</taxon>
        <taxon>Lactobacillaceae</taxon>
        <taxon>Companilactobacillus</taxon>
    </lineage>
</organism>
<keyword evidence="9" id="KW-1185">Reference proteome</keyword>
<dbReference type="GO" id="GO:0003700">
    <property type="term" value="F:DNA-binding transcription factor activity"/>
    <property type="evidence" value="ECO:0007669"/>
    <property type="project" value="InterPro"/>
</dbReference>
<keyword evidence="3" id="KW-0805">Transcription regulation</keyword>
<reference evidence="8 9" key="1">
    <citation type="journal article" date="2015" name="Genome Announc.">
        <title>Expanding the biotechnology potential of lactobacilli through comparative genomics of 213 strains and associated genera.</title>
        <authorList>
            <person name="Sun Z."/>
            <person name="Harris H.M."/>
            <person name="McCann A."/>
            <person name="Guo C."/>
            <person name="Argimon S."/>
            <person name="Zhang W."/>
            <person name="Yang X."/>
            <person name="Jeffery I.B."/>
            <person name="Cooney J.C."/>
            <person name="Kagawa T.F."/>
            <person name="Liu W."/>
            <person name="Song Y."/>
            <person name="Salvetti E."/>
            <person name="Wrobel A."/>
            <person name="Rasinkangas P."/>
            <person name="Parkhill J."/>
            <person name="Rea M.C."/>
            <person name="O'Sullivan O."/>
            <person name="Ritari J."/>
            <person name="Douillard F.P."/>
            <person name="Paul Ross R."/>
            <person name="Yang R."/>
            <person name="Briner A.E."/>
            <person name="Felis G.E."/>
            <person name="de Vos W.M."/>
            <person name="Barrangou R."/>
            <person name="Klaenhammer T.R."/>
            <person name="Caufield P.W."/>
            <person name="Cui Y."/>
            <person name="Zhang H."/>
            <person name="O'Toole P.W."/>
        </authorList>
    </citation>
    <scope>NUCLEOTIDE SEQUENCE [LARGE SCALE GENOMIC DNA]</scope>
    <source>
        <strain evidence="8 9">DSM 14500</strain>
    </source>
</reference>